<organism evidence="1 2">
    <name type="scientific">Roseivivax jejudonensis</name>
    <dbReference type="NCBI Taxonomy" id="1529041"/>
    <lineage>
        <taxon>Bacteria</taxon>
        <taxon>Pseudomonadati</taxon>
        <taxon>Pseudomonadota</taxon>
        <taxon>Alphaproteobacteria</taxon>
        <taxon>Rhodobacterales</taxon>
        <taxon>Roseobacteraceae</taxon>
        <taxon>Roseivivax</taxon>
    </lineage>
</organism>
<protein>
    <submittedName>
        <fullName evidence="1">Uncharacterized protein</fullName>
    </submittedName>
</protein>
<keyword evidence="2" id="KW-1185">Reference proteome</keyword>
<accession>A0A1X6Y5P3</accession>
<evidence type="ECO:0000313" key="2">
    <source>
        <dbReference type="Proteomes" id="UP000193570"/>
    </source>
</evidence>
<name>A0A1X6Y5P3_9RHOB</name>
<proteinExistence type="predicted"/>
<sequence>MLDALDAVEGRDDTKALLRPILEIVSRAVSSGIQQEVFDNFARYRDETSLPRQGLGDVRIALDLPETDLEAARGDLIDIAMEGSEWIWQTTSDGRTAAVFEVLCDILDEGLAPVDQQALLDANLADLAS</sequence>
<dbReference type="AlphaFoldDB" id="A0A1X6Y5P3"/>
<evidence type="ECO:0000313" key="1">
    <source>
        <dbReference type="EMBL" id="SLN11319.1"/>
    </source>
</evidence>
<dbReference type="EMBL" id="FWFK01000001">
    <property type="protein sequence ID" value="SLN11319.1"/>
    <property type="molecule type" value="Genomic_DNA"/>
</dbReference>
<reference evidence="1 2" key="1">
    <citation type="submission" date="2017-03" db="EMBL/GenBank/DDBJ databases">
        <authorList>
            <person name="Afonso C.L."/>
            <person name="Miller P.J."/>
            <person name="Scott M.A."/>
            <person name="Spackman E."/>
            <person name="Goraichik I."/>
            <person name="Dimitrov K.M."/>
            <person name="Suarez D.L."/>
            <person name="Swayne D.E."/>
        </authorList>
    </citation>
    <scope>NUCLEOTIDE SEQUENCE [LARGE SCALE GENOMIC DNA]</scope>
    <source>
        <strain evidence="1 2">CECT 8625</strain>
    </source>
</reference>
<dbReference type="RefSeq" id="WP_085790028.1">
    <property type="nucleotide sequence ID" value="NZ_FWFK01000001.1"/>
</dbReference>
<gene>
    <name evidence="1" type="ORF">ROJ8625_00249</name>
</gene>
<dbReference type="Proteomes" id="UP000193570">
    <property type="component" value="Unassembled WGS sequence"/>
</dbReference>
<dbReference type="OrthoDB" id="7860430at2"/>